<proteinExistence type="predicted"/>
<evidence type="ECO:0000313" key="3">
    <source>
        <dbReference type="EMBL" id="NWD40608.1"/>
    </source>
</evidence>
<feature type="compositionally biased region" description="Acidic residues" evidence="1">
    <location>
        <begin position="1"/>
        <end position="12"/>
    </location>
</feature>
<dbReference type="Pfam" id="PF13020">
    <property type="entry name" value="NOV_C"/>
    <property type="match status" value="1"/>
</dbReference>
<evidence type="ECO:0000259" key="2">
    <source>
        <dbReference type="Pfam" id="PF13020"/>
    </source>
</evidence>
<gene>
    <name evidence="3" type="ORF">HX826_01950</name>
</gene>
<feature type="compositionally biased region" description="Acidic residues" evidence="1">
    <location>
        <begin position="1184"/>
        <end position="1206"/>
    </location>
</feature>
<accession>A0AAJ3GZI4</accession>
<feature type="domain" description="Protein NO VEIN C-terminal" evidence="2">
    <location>
        <begin position="1310"/>
        <end position="1402"/>
    </location>
</feature>
<feature type="region of interest" description="Disordered" evidence="1">
    <location>
        <begin position="1275"/>
        <end position="1294"/>
    </location>
</feature>
<dbReference type="Proteomes" id="UP000546584">
    <property type="component" value="Unassembled WGS sequence"/>
</dbReference>
<dbReference type="RefSeq" id="WP_177025331.1">
    <property type="nucleotide sequence ID" value="NZ_JACAQR010000003.1"/>
</dbReference>
<reference evidence="3 4" key="1">
    <citation type="submission" date="2020-04" db="EMBL/GenBank/DDBJ databases">
        <title>Molecular characterization of pseudomonads from Agaricus bisporus reveal novel blotch 2 pathogens in Western Europe.</title>
        <authorList>
            <person name="Taparia T."/>
            <person name="Krijger M."/>
            <person name="Haynes E."/>
            <person name="Elpinstone J.G."/>
            <person name="Noble R."/>
            <person name="Van Der Wolf J."/>
        </authorList>
    </citation>
    <scope>NUCLEOTIDE SEQUENCE [LARGE SCALE GENOMIC DNA]</scope>
    <source>
        <strain evidence="3 4">IPO3753</strain>
    </source>
</reference>
<evidence type="ECO:0000256" key="1">
    <source>
        <dbReference type="SAM" id="MobiDB-lite"/>
    </source>
</evidence>
<evidence type="ECO:0000313" key="4">
    <source>
        <dbReference type="Proteomes" id="UP000546584"/>
    </source>
</evidence>
<sequence length="1434" mass="158942">MKDLLAVDESEASEITTDAKTANRPARNQGKARILQPSAEEAEYVPPDFSGSRRTRIGSSFIEQFVAGHDASDVLRELVQNEFDGGGASLTLNFGGHSLEVVGTGRNIERKGWERLSVIVGTGNVLGSGQEEVVAPKANGIGSKNFGLRSLFRFGDQIHVRSGGQVALLDLQTQETGRERDPASSRQKGVRVHVPYRLKSTELLEAFTVDREAHALDLMAAGMPDTLVKLALTGKKSGLREVIIRSVRTGRVLYWKQDAKRERSSAARVNMTKRTGALVDQDGKRIQFQEEEFLRTIEIPERFSGRPFPAYYKQPGGKLCIAVSVPIIRRRIDLRQFGHFYYPLKAPSSVTGCAVSISAPFELNTDRSGINDHVWNDWLIDQAVELTIDLLKTDWFDRYGADAFKALVSNGNPSSTRFSNEIAQRLAKDACWPTGDASNPHFARAAEIVLPTEPELHGFLSANRYLVPKLSGDEVLSSLAAECGAKRFTISSLVRLRCAGDDLKGLETKIGNDANYHFANYLGTMTAIDVQKRQALALSAYTRRLNKLNKADLGNTASTLNAVGELLPAVRLIIVNPDLWIDCPEPQANRLHPELIQYKSISSHCRTFDEEQWLIDAAGRTASAVGDDRERETLYRKLLTSEKPISRLALSALRNNPVVKNQRGQWVAPSTMVHLKKPLATQLDAAIDAPSKEMLKASGLIARLRIRNSLNGSDLVRYARLVVERPEIAERFEKLLTENFNLLVPAVVDELQVIPCLMSRSGQPTAPCMLHLDTRANRLCIDDDHRIVGGSHDLLYRKLKLSVAPGSEILVDILNRRMQEGRAPNRPDLIYPALVEAIKRERRNKSEFLNMRICWVHDGFYPPSEILVGSRTATPLGEVFPLYKHSDAIGDAYFALGAASQPNDAHWSRFFLNVGAAWATDTHLTSDRRAILLEAYRLRRSFGLPSGLEDVRCLIDDRARLFTLGELRSGKLLEPDFPALEQALRNADSATGVVDRTEHARSFFAGLGIRPLSAIAGTSEAVLGSSCRPPLWFKPKQAERVIAILHRPLFARALFEVAYRNRHGHSGFQPASLSMIKRDLLSIRDIAFFSSMERRYSVAGTSVVVPAQVAVSAGQVCVIPPKTKSRFQLLLAEALAEIAGATSVATMRSIANAFLPLLLCGTLEELREYLEQMGLSNSFRSIADDEQANQLEDDDDDDDDDESDEDFEELALRQVFDNLNTSGSTSSDAVQPVDTATPRIINEPSTLPPAVPTFALPNLEDVLLTVAPTQGVEIEPRGGGGGGGGGGTTNVWLPPTAAENERASRVGQRGEELVYRMELQKVRDMGYANPEQYVVWTSQDEPGADHDIRSIDINGQPRWIEVKSTTGVDGRFEWPRREFEKALRERDRYELWRVYRVADKEPVAKCFTNPSRMLGARQITLELGMLRANIEKLD</sequence>
<comment type="caution">
    <text evidence="3">The sequence shown here is derived from an EMBL/GenBank/DDBJ whole genome shotgun (WGS) entry which is preliminary data.</text>
</comment>
<feature type="region of interest" description="Disordered" evidence="1">
    <location>
        <begin position="1181"/>
        <end position="1206"/>
    </location>
</feature>
<dbReference type="InterPro" id="IPR024975">
    <property type="entry name" value="NOV_C"/>
</dbReference>
<dbReference type="EMBL" id="JACAQR010000003">
    <property type="protein sequence ID" value="NWD40608.1"/>
    <property type="molecule type" value="Genomic_DNA"/>
</dbReference>
<organism evidence="3 4">
    <name type="scientific">Pseudomonas yamanorum</name>
    <dbReference type="NCBI Taxonomy" id="515393"/>
    <lineage>
        <taxon>Bacteria</taxon>
        <taxon>Pseudomonadati</taxon>
        <taxon>Pseudomonadota</taxon>
        <taxon>Gammaproteobacteria</taxon>
        <taxon>Pseudomonadales</taxon>
        <taxon>Pseudomonadaceae</taxon>
        <taxon>Pseudomonas</taxon>
    </lineage>
</organism>
<feature type="compositionally biased region" description="Gly residues" evidence="1">
    <location>
        <begin position="1277"/>
        <end position="1288"/>
    </location>
</feature>
<protein>
    <submittedName>
        <fullName evidence="3">DUF3883 domain-containing protein</fullName>
    </submittedName>
</protein>
<feature type="region of interest" description="Disordered" evidence="1">
    <location>
        <begin position="1"/>
        <end position="33"/>
    </location>
</feature>
<name>A0AAJ3GZI4_9PSED</name>